<dbReference type="EMBL" id="JAYGGQ010000002">
    <property type="protein sequence ID" value="MEA5454027.1"/>
    <property type="molecule type" value="Genomic_DNA"/>
</dbReference>
<evidence type="ECO:0008006" key="5">
    <source>
        <dbReference type="Google" id="ProtNLM"/>
    </source>
</evidence>
<feature type="transmembrane region" description="Helical" evidence="2">
    <location>
        <begin position="81"/>
        <end position="102"/>
    </location>
</feature>
<feature type="transmembrane region" description="Helical" evidence="2">
    <location>
        <begin position="146"/>
        <end position="165"/>
    </location>
</feature>
<feature type="transmembrane region" description="Helical" evidence="2">
    <location>
        <begin position="48"/>
        <end position="69"/>
    </location>
</feature>
<keyword evidence="2" id="KW-0472">Membrane</keyword>
<keyword evidence="2" id="KW-0812">Transmembrane</keyword>
<evidence type="ECO:0000313" key="3">
    <source>
        <dbReference type="EMBL" id="MEA5454027.1"/>
    </source>
</evidence>
<evidence type="ECO:0000256" key="2">
    <source>
        <dbReference type="SAM" id="Phobius"/>
    </source>
</evidence>
<proteinExistence type="predicted"/>
<evidence type="ECO:0000256" key="1">
    <source>
        <dbReference type="SAM" id="MobiDB-lite"/>
    </source>
</evidence>
<keyword evidence="4" id="KW-1185">Reference proteome</keyword>
<gene>
    <name evidence="3" type="ORF">SPF06_04750</name>
</gene>
<accession>A0ABU5T2Z2</accession>
<dbReference type="RefSeq" id="WP_323277818.1">
    <property type="nucleotide sequence ID" value="NZ_JAYGGQ010000002.1"/>
</dbReference>
<organism evidence="3 4">
    <name type="scientific">Sinomonas terricola</name>
    <dbReference type="NCBI Taxonomy" id="3110330"/>
    <lineage>
        <taxon>Bacteria</taxon>
        <taxon>Bacillati</taxon>
        <taxon>Actinomycetota</taxon>
        <taxon>Actinomycetes</taxon>
        <taxon>Micrococcales</taxon>
        <taxon>Micrococcaceae</taxon>
        <taxon>Sinomonas</taxon>
    </lineage>
</organism>
<name>A0ABU5T2Z2_9MICC</name>
<feature type="transmembrane region" description="Helical" evidence="2">
    <location>
        <begin position="114"/>
        <end position="134"/>
    </location>
</feature>
<comment type="caution">
    <text evidence="3">The sequence shown here is derived from an EMBL/GenBank/DDBJ whole genome shotgun (WGS) entry which is preliminary data.</text>
</comment>
<protein>
    <recommendedName>
        <fullName evidence="5">Integral membrane protein</fullName>
    </recommendedName>
</protein>
<keyword evidence="2" id="KW-1133">Transmembrane helix</keyword>
<feature type="compositionally biased region" description="Low complexity" evidence="1">
    <location>
        <begin position="1"/>
        <end position="14"/>
    </location>
</feature>
<reference evidence="3 4" key="1">
    <citation type="submission" date="2023-12" db="EMBL/GenBank/DDBJ databases">
        <title>Sinomonas terricola sp. nov, isolated from litchi orchard soil in Guangdong, PR China.</title>
        <authorList>
            <person name="Jiaxin W."/>
            <person name="Yang Z."/>
            <person name="Honghui Z."/>
        </authorList>
    </citation>
    <scope>NUCLEOTIDE SEQUENCE [LARGE SCALE GENOMIC DNA]</scope>
    <source>
        <strain evidence="3 4">JGH33</strain>
    </source>
</reference>
<dbReference type="Proteomes" id="UP001304769">
    <property type="component" value="Unassembled WGS sequence"/>
</dbReference>
<evidence type="ECO:0000313" key="4">
    <source>
        <dbReference type="Proteomes" id="UP001304769"/>
    </source>
</evidence>
<feature type="region of interest" description="Disordered" evidence="1">
    <location>
        <begin position="1"/>
        <end position="22"/>
    </location>
</feature>
<sequence length="168" mass="17470">MSENYQPGYGQPQGATPPPAAPWPPSTILVTPGLSEADAKRSRRWRTVIGVALILTGLAAGGIAALQALNVGGFGDDDPLVAMAVAGYNVILGLVLIGFGVWNLAARRTLQRGPLIAAAIVSGIQIVVGAFNLIDFAVSSGRFPPLGGIIVQIVILRQAIVLLRLKRT</sequence>